<feature type="transmembrane region" description="Helical" evidence="6">
    <location>
        <begin position="163"/>
        <end position="186"/>
    </location>
</feature>
<evidence type="ECO:0000256" key="6">
    <source>
        <dbReference type="SAM" id="Phobius"/>
    </source>
</evidence>
<comment type="subcellular location">
    <subcellularLocation>
        <location evidence="1">Cell membrane</location>
        <topology evidence="1">Multi-pass membrane protein</topology>
    </subcellularLocation>
</comment>
<evidence type="ECO:0000256" key="5">
    <source>
        <dbReference type="ARBA" id="ARBA00023136"/>
    </source>
</evidence>
<feature type="transmembrane region" description="Helical" evidence="6">
    <location>
        <begin position="296"/>
        <end position="314"/>
    </location>
</feature>
<dbReference type="InterPro" id="IPR011701">
    <property type="entry name" value="MFS"/>
</dbReference>
<dbReference type="PANTHER" id="PTHR43124">
    <property type="entry name" value="PURINE EFFLUX PUMP PBUE"/>
    <property type="match status" value="1"/>
</dbReference>
<keyword evidence="2" id="KW-1003">Cell membrane</keyword>
<dbReference type="CDD" id="cd17324">
    <property type="entry name" value="MFS_NepI_like"/>
    <property type="match status" value="1"/>
</dbReference>
<reference evidence="8 9" key="1">
    <citation type="submission" date="2022-06" db="EMBL/GenBank/DDBJ databases">
        <title>Rhizosaccharibacter gen. nov. sp. nov. KSS12, endophytic bacteria isolated from sugarcane.</title>
        <authorList>
            <person name="Pitiwittayakul N."/>
        </authorList>
    </citation>
    <scope>NUCLEOTIDE SEQUENCE [LARGE SCALE GENOMIC DNA]</scope>
    <source>
        <strain evidence="8 9">KSS12</strain>
    </source>
</reference>
<keyword evidence="4 6" id="KW-1133">Transmembrane helix</keyword>
<dbReference type="InterPro" id="IPR036259">
    <property type="entry name" value="MFS_trans_sf"/>
</dbReference>
<keyword evidence="9" id="KW-1185">Reference proteome</keyword>
<dbReference type="EMBL" id="JAMZEJ010000001">
    <property type="protein sequence ID" value="MCQ8239548.1"/>
    <property type="molecule type" value="Genomic_DNA"/>
</dbReference>
<dbReference type="SUPFAM" id="SSF103473">
    <property type="entry name" value="MFS general substrate transporter"/>
    <property type="match status" value="1"/>
</dbReference>
<protein>
    <submittedName>
        <fullName evidence="8">MFS transporter</fullName>
    </submittedName>
</protein>
<evidence type="ECO:0000256" key="2">
    <source>
        <dbReference type="ARBA" id="ARBA00022475"/>
    </source>
</evidence>
<evidence type="ECO:0000313" key="8">
    <source>
        <dbReference type="EMBL" id="MCQ8239548.1"/>
    </source>
</evidence>
<comment type="caution">
    <text evidence="8">The sequence shown here is derived from an EMBL/GenBank/DDBJ whole genome shotgun (WGS) entry which is preliminary data.</text>
</comment>
<evidence type="ECO:0000259" key="7">
    <source>
        <dbReference type="PROSITE" id="PS50850"/>
    </source>
</evidence>
<organism evidence="8 9">
    <name type="scientific">Rhizosaccharibacter radicis</name>
    <dbReference type="NCBI Taxonomy" id="2782605"/>
    <lineage>
        <taxon>Bacteria</taxon>
        <taxon>Pseudomonadati</taxon>
        <taxon>Pseudomonadota</taxon>
        <taxon>Alphaproteobacteria</taxon>
        <taxon>Acetobacterales</taxon>
        <taxon>Acetobacteraceae</taxon>
        <taxon>Rhizosaccharibacter</taxon>
    </lineage>
</organism>
<dbReference type="PANTHER" id="PTHR43124:SF3">
    <property type="entry name" value="CHLORAMPHENICOL EFFLUX PUMP RV0191"/>
    <property type="match status" value="1"/>
</dbReference>
<dbReference type="InterPro" id="IPR020846">
    <property type="entry name" value="MFS_dom"/>
</dbReference>
<dbReference type="Gene3D" id="1.20.1250.20">
    <property type="entry name" value="MFS general substrate transporter like domains"/>
    <property type="match status" value="2"/>
</dbReference>
<feature type="transmembrane region" description="Helical" evidence="6">
    <location>
        <begin position="268"/>
        <end position="290"/>
    </location>
</feature>
<feature type="domain" description="Major facilitator superfamily (MFS) profile" evidence="7">
    <location>
        <begin position="11"/>
        <end position="384"/>
    </location>
</feature>
<dbReference type="Proteomes" id="UP001524547">
    <property type="component" value="Unassembled WGS sequence"/>
</dbReference>
<feature type="transmembrane region" description="Helical" evidence="6">
    <location>
        <begin position="240"/>
        <end position="261"/>
    </location>
</feature>
<feature type="transmembrane region" description="Helical" evidence="6">
    <location>
        <begin position="77"/>
        <end position="96"/>
    </location>
</feature>
<gene>
    <name evidence="8" type="ORF">NFI88_01660</name>
</gene>
<dbReference type="RefSeq" id="WP_422918283.1">
    <property type="nucleotide sequence ID" value="NZ_JAMZEJ010000001.1"/>
</dbReference>
<keyword evidence="5 6" id="KW-0472">Membrane</keyword>
<keyword evidence="3 6" id="KW-0812">Transmembrane</keyword>
<evidence type="ECO:0000256" key="4">
    <source>
        <dbReference type="ARBA" id="ARBA00022989"/>
    </source>
</evidence>
<dbReference type="Pfam" id="PF07690">
    <property type="entry name" value="MFS_1"/>
    <property type="match status" value="1"/>
</dbReference>
<sequence length="396" mass="40883">MNAAPSRPLPVLLALATGGFAIGTTEFAAMGLLPDIERSFSLDAPAAGHLISLYALGVVVGAPVMTVLAASLSRRAILLVLMTLFTLGNGLSAVAPSDGWLLLARFAAGLPHGAYFGVASVVAASLVPTDRRARVVGQMMLGLTVATVVGVPLATRLGDLLGWRWSFGVVALLGLLTLMLLLFWAPRDRGTASSPLRELAVLRRGQVWLTLAIGAIGFGGLFAVYTFLTSIIREVTHAPPSVAAVVLGVFGLGFTAGALVVPRFADRALMPTAGALLLWSAFWLVLFPFTAHSVPLMALDVFFIGCGTAIAVVLQTRLMDISGDAQNLPAALNHAAFNLANAFGPWAAGLAIGAGYGLLSVGPVGCTLALAGFVVWAVAYAGDRRRTGATLEATAT</sequence>
<evidence type="ECO:0000313" key="9">
    <source>
        <dbReference type="Proteomes" id="UP001524547"/>
    </source>
</evidence>
<evidence type="ECO:0000256" key="1">
    <source>
        <dbReference type="ARBA" id="ARBA00004651"/>
    </source>
</evidence>
<dbReference type="PROSITE" id="PS50850">
    <property type="entry name" value="MFS"/>
    <property type="match status" value="1"/>
</dbReference>
<feature type="transmembrane region" description="Helical" evidence="6">
    <location>
        <begin position="51"/>
        <end position="70"/>
    </location>
</feature>
<dbReference type="InterPro" id="IPR050189">
    <property type="entry name" value="MFS_Efflux_Transporters"/>
</dbReference>
<feature type="transmembrane region" description="Helical" evidence="6">
    <location>
        <begin position="335"/>
        <end position="356"/>
    </location>
</feature>
<feature type="transmembrane region" description="Helical" evidence="6">
    <location>
        <begin position="362"/>
        <end position="381"/>
    </location>
</feature>
<proteinExistence type="predicted"/>
<name>A0ABT1VV52_9PROT</name>
<feature type="transmembrane region" description="Helical" evidence="6">
    <location>
        <begin position="207"/>
        <end position="228"/>
    </location>
</feature>
<feature type="transmembrane region" description="Helical" evidence="6">
    <location>
        <begin position="102"/>
        <end position="127"/>
    </location>
</feature>
<feature type="transmembrane region" description="Helical" evidence="6">
    <location>
        <begin position="139"/>
        <end position="157"/>
    </location>
</feature>
<evidence type="ECO:0000256" key="3">
    <source>
        <dbReference type="ARBA" id="ARBA00022692"/>
    </source>
</evidence>
<accession>A0ABT1VV52</accession>